<proteinExistence type="predicted"/>
<name>A0ABV7XTN2_9FLAO</name>
<accession>A0ABV7XTN2</accession>
<dbReference type="Proteomes" id="UP001595735">
    <property type="component" value="Unassembled WGS sequence"/>
</dbReference>
<evidence type="ECO:0000313" key="2">
    <source>
        <dbReference type="Proteomes" id="UP001595735"/>
    </source>
</evidence>
<protein>
    <submittedName>
        <fullName evidence="1">Uncharacterized protein</fullName>
    </submittedName>
</protein>
<keyword evidence="2" id="KW-1185">Reference proteome</keyword>
<reference evidence="2" key="1">
    <citation type="journal article" date="2019" name="Int. J. Syst. Evol. Microbiol.">
        <title>The Global Catalogue of Microorganisms (GCM) 10K type strain sequencing project: providing services to taxonomists for standard genome sequencing and annotation.</title>
        <authorList>
            <consortium name="The Broad Institute Genomics Platform"/>
            <consortium name="The Broad Institute Genome Sequencing Center for Infectious Disease"/>
            <person name="Wu L."/>
            <person name="Ma J."/>
        </authorList>
    </citation>
    <scope>NUCLEOTIDE SEQUENCE [LARGE SCALE GENOMIC DNA]</scope>
    <source>
        <strain evidence="2">CECT 7798</strain>
    </source>
</reference>
<evidence type="ECO:0000313" key="1">
    <source>
        <dbReference type="EMBL" id="MFC3755862.1"/>
    </source>
</evidence>
<organism evidence="1 2">
    <name type="scientific">Chryseobacterium tructae</name>
    <dbReference type="NCBI Taxonomy" id="1037380"/>
    <lineage>
        <taxon>Bacteria</taxon>
        <taxon>Pseudomonadati</taxon>
        <taxon>Bacteroidota</taxon>
        <taxon>Flavobacteriia</taxon>
        <taxon>Flavobacteriales</taxon>
        <taxon>Weeksellaceae</taxon>
        <taxon>Chryseobacterium group</taxon>
        <taxon>Chryseobacterium</taxon>
    </lineage>
</organism>
<gene>
    <name evidence="1" type="ORF">ACFONJ_07785</name>
</gene>
<sequence>MEARRWMMEVIIEPLAIDTHINQYLMVIFNNFQLSASGFPTLLTI</sequence>
<comment type="caution">
    <text evidence="1">The sequence shown here is derived from an EMBL/GenBank/DDBJ whole genome shotgun (WGS) entry which is preliminary data.</text>
</comment>
<dbReference type="EMBL" id="JBHRYO010000002">
    <property type="protein sequence ID" value="MFC3755862.1"/>
    <property type="molecule type" value="Genomic_DNA"/>
</dbReference>
<dbReference type="RefSeq" id="WP_290295958.1">
    <property type="nucleotide sequence ID" value="NZ_JAUFQR010000001.1"/>
</dbReference>